<organism evidence="1 2">
    <name type="scientific">Felis catus</name>
    <name type="common">Cat</name>
    <name type="synonym">Felis silvestris catus</name>
    <dbReference type="NCBI Taxonomy" id="9685"/>
    <lineage>
        <taxon>Eukaryota</taxon>
        <taxon>Metazoa</taxon>
        <taxon>Chordata</taxon>
        <taxon>Craniata</taxon>
        <taxon>Vertebrata</taxon>
        <taxon>Euteleostomi</taxon>
        <taxon>Mammalia</taxon>
        <taxon>Eutheria</taxon>
        <taxon>Laurasiatheria</taxon>
        <taxon>Carnivora</taxon>
        <taxon>Feliformia</taxon>
        <taxon>Felidae</taxon>
        <taxon>Felinae</taxon>
        <taxon>Felis</taxon>
    </lineage>
</organism>
<proteinExistence type="predicted"/>
<dbReference type="Ensembl" id="ENSFCTT00005044675.1">
    <property type="protein sequence ID" value="ENSFCTP00005031870.1"/>
    <property type="gene ID" value="ENSFCTG00005015659.1"/>
</dbReference>
<reference evidence="1" key="2">
    <citation type="submission" date="2025-08" db="UniProtKB">
        <authorList>
            <consortium name="Ensembl"/>
        </authorList>
    </citation>
    <scope>IDENTIFICATION</scope>
    <source>
        <strain evidence="1">breed Abyssinian</strain>
    </source>
</reference>
<name>A0ABI7YAV2_FELCA</name>
<reference evidence="1 2" key="1">
    <citation type="submission" date="2021-02" db="EMBL/GenBank/DDBJ databases">
        <title>Safari Cat Assemblies.</title>
        <authorList>
            <person name="Bredemeyer K.R."/>
            <person name="Murphy W.J."/>
        </authorList>
    </citation>
    <scope>NUCLEOTIDE SEQUENCE [LARGE SCALE GENOMIC DNA]</scope>
</reference>
<reference evidence="1" key="3">
    <citation type="submission" date="2025-09" db="UniProtKB">
        <authorList>
            <consortium name="Ensembl"/>
        </authorList>
    </citation>
    <scope>IDENTIFICATION</scope>
    <source>
        <strain evidence="1">breed Abyssinian</strain>
    </source>
</reference>
<protein>
    <submittedName>
        <fullName evidence="1">Uncharacterized protein</fullName>
    </submittedName>
</protein>
<accession>A0ABI7YAV2</accession>
<dbReference type="Proteomes" id="UP000823872">
    <property type="component" value="Chromosome A1"/>
</dbReference>
<sequence>MELQQRTSSAHTETWRSRAPCRVLSGEDEKQSEVCDCTYLEVNQNKCIIAVGWDRRINVYFDAPCDFHHFWKPRPHWQDDLVSPGPHCLALNPNSGTCRGYLSLRGSP</sequence>
<keyword evidence="2" id="KW-1185">Reference proteome</keyword>
<evidence type="ECO:0000313" key="1">
    <source>
        <dbReference type="Ensembl" id="ENSFCTP00005031870.1"/>
    </source>
</evidence>
<evidence type="ECO:0000313" key="2">
    <source>
        <dbReference type="Proteomes" id="UP000823872"/>
    </source>
</evidence>